<dbReference type="AlphaFoldDB" id="A0A8H5MYQ7"/>
<evidence type="ECO:0000313" key="1">
    <source>
        <dbReference type="EMBL" id="KAF5545558.1"/>
    </source>
</evidence>
<keyword evidence="2" id="KW-1185">Reference proteome</keyword>
<dbReference type="EMBL" id="JAAOAQ010000480">
    <property type="protein sequence ID" value="KAF5545558.1"/>
    <property type="molecule type" value="Genomic_DNA"/>
</dbReference>
<evidence type="ECO:0000313" key="2">
    <source>
        <dbReference type="Proteomes" id="UP000582016"/>
    </source>
</evidence>
<dbReference type="Proteomes" id="UP000582016">
    <property type="component" value="Unassembled WGS sequence"/>
</dbReference>
<proteinExistence type="predicted"/>
<comment type="caution">
    <text evidence="1">The sequence shown here is derived from an EMBL/GenBank/DDBJ whole genome shotgun (WGS) entry which is preliminary data.</text>
</comment>
<accession>A0A8H5MYQ7</accession>
<reference evidence="1 2" key="1">
    <citation type="submission" date="2020-05" db="EMBL/GenBank/DDBJ databases">
        <title>Identification and distribution of gene clusters putatively required for synthesis of sphingolipid metabolism inhibitors in phylogenetically diverse species of the filamentous fungus Fusarium.</title>
        <authorList>
            <person name="Kim H.-S."/>
            <person name="Busman M."/>
            <person name="Brown D.W."/>
            <person name="Divon H."/>
            <person name="Uhlig S."/>
            <person name="Proctor R.H."/>
        </authorList>
    </citation>
    <scope>NUCLEOTIDE SEQUENCE [LARGE SCALE GENOMIC DNA]</scope>
    <source>
        <strain evidence="1 2">NRRL 13617</strain>
    </source>
</reference>
<organism evidence="1 2">
    <name type="scientific">Fusarium phyllophilum</name>
    <dbReference type="NCBI Taxonomy" id="47803"/>
    <lineage>
        <taxon>Eukaryota</taxon>
        <taxon>Fungi</taxon>
        <taxon>Dikarya</taxon>
        <taxon>Ascomycota</taxon>
        <taxon>Pezizomycotina</taxon>
        <taxon>Sordariomycetes</taxon>
        <taxon>Hypocreomycetidae</taxon>
        <taxon>Hypocreales</taxon>
        <taxon>Nectriaceae</taxon>
        <taxon>Fusarium</taxon>
        <taxon>Fusarium fujikuroi species complex</taxon>
    </lineage>
</organism>
<sequence length="112" mass="12356">MPSTRSAVRLRVRRLQRHNPTPPEINNPATVTPTEIPTNAAVDNPGSFSDLVTEWCVVTVELVEVSDAWDAVEAGVEFDADEALSFLKFVPEILKDPEFASGISLSEEYRAK</sequence>
<protein>
    <submittedName>
        <fullName evidence="1">Uncharacterized protein</fullName>
    </submittedName>
</protein>
<name>A0A8H5MYQ7_9HYPO</name>
<gene>
    <name evidence="1" type="ORF">FPHYL_10701</name>
</gene>